<proteinExistence type="predicted"/>
<name>A0ABV1RXD0_9BACT</name>
<evidence type="ECO:0000256" key="1">
    <source>
        <dbReference type="SAM" id="SignalP"/>
    </source>
</evidence>
<accession>A0ABV1RXD0</accession>
<feature type="chain" id="PRO_5046317983" description="DUF4369 domain-containing protein" evidence="1">
    <location>
        <begin position="23"/>
        <end position="126"/>
    </location>
</feature>
<keyword evidence="1" id="KW-0732">Signal</keyword>
<gene>
    <name evidence="2" type="ORF">ABS362_14805</name>
</gene>
<dbReference type="EMBL" id="JBEOKT010000014">
    <property type="protein sequence ID" value="MER2998821.1"/>
    <property type="molecule type" value="Genomic_DNA"/>
</dbReference>
<protein>
    <recommendedName>
        <fullName evidence="4">DUF4369 domain-containing protein</fullName>
    </recommendedName>
</protein>
<dbReference type="Proteomes" id="UP001476807">
    <property type="component" value="Unassembled WGS sequence"/>
</dbReference>
<organism evidence="2 3">
    <name type="scientific">Pontibacter populi</name>
    <dbReference type="NCBI Taxonomy" id="890055"/>
    <lineage>
        <taxon>Bacteria</taxon>
        <taxon>Pseudomonadati</taxon>
        <taxon>Bacteroidota</taxon>
        <taxon>Cytophagia</taxon>
        <taxon>Cytophagales</taxon>
        <taxon>Hymenobacteraceae</taxon>
        <taxon>Pontibacter</taxon>
    </lineage>
</organism>
<evidence type="ECO:0000313" key="2">
    <source>
        <dbReference type="EMBL" id="MER2998821.1"/>
    </source>
</evidence>
<reference evidence="2 3" key="1">
    <citation type="submission" date="2024-06" db="EMBL/GenBank/DDBJ databases">
        <title>Pontibacter populi HYL7-15.</title>
        <authorList>
            <person name="Kim M.K."/>
        </authorList>
    </citation>
    <scope>NUCLEOTIDE SEQUENCE [LARGE SCALE GENOMIC DNA]</scope>
    <source>
        <strain evidence="2 3">HYL7-15</strain>
    </source>
</reference>
<sequence>MKKRVQVFIAAGILAFTSCAPANEIAFINENKSFAIFHRTSERVILGHGGNVFYRPIDLYRVNFKNPGQNKYDYKDISISNESGDIELVDGYLEFTADNKIEIALSMNEDGMTKKLPINGLHKLKK</sequence>
<feature type="signal peptide" evidence="1">
    <location>
        <begin position="1"/>
        <end position="22"/>
    </location>
</feature>
<comment type="caution">
    <text evidence="2">The sequence shown here is derived from an EMBL/GenBank/DDBJ whole genome shotgun (WGS) entry which is preliminary data.</text>
</comment>
<evidence type="ECO:0008006" key="4">
    <source>
        <dbReference type="Google" id="ProtNLM"/>
    </source>
</evidence>
<evidence type="ECO:0000313" key="3">
    <source>
        <dbReference type="Proteomes" id="UP001476807"/>
    </source>
</evidence>
<dbReference type="RefSeq" id="WP_350413270.1">
    <property type="nucleotide sequence ID" value="NZ_JBEOKT010000014.1"/>
</dbReference>
<keyword evidence="3" id="KW-1185">Reference proteome</keyword>
<dbReference type="PROSITE" id="PS51257">
    <property type="entry name" value="PROKAR_LIPOPROTEIN"/>
    <property type="match status" value="1"/>
</dbReference>